<organism evidence="1">
    <name type="scientific">marine metagenome</name>
    <dbReference type="NCBI Taxonomy" id="408172"/>
    <lineage>
        <taxon>unclassified sequences</taxon>
        <taxon>metagenomes</taxon>
        <taxon>ecological metagenomes</taxon>
    </lineage>
</organism>
<dbReference type="EMBL" id="UINC01005900">
    <property type="protein sequence ID" value="SVA24257.1"/>
    <property type="molecule type" value="Genomic_DNA"/>
</dbReference>
<proteinExistence type="predicted"/>
<protein>
    <submittedName>
        <fullName evidence="1">Uncharacterized protein</fullName>
    </submittedName>
</protein>
<sequence length="51" mass="5895">MNYKKYQSICRTSSRFELGMKNYLNKTGSENQVESSGNSLIKVNVLLRHIN</sequence>
<accession>A0A381UA70</accession>
<name>A0A381UA70_9ZZZZ</name>
<gene>
    <name evidence="1" type="ORF">METZ01_LOCUS77111</name>
</gene>
<dbReference type="AlphaFoldDB" id="A0A381UA70"/>
<reference evidence="1" key="1">
    <citation type="submission" date="2018-05" db="EMBL/GenBank/DDBJ databases">
        <authorList>
            <person name="Lanie J.A."/>
            <person name="Ng W.-L."/>
            <person name="Kazmierczak K.M."/>
            <person name="Andrzejewski T.M."/>
            <person name="Davidsen T.M."/>
            <person name="Wayne K.J."/>
            <person name="Tettelin H."/>
            <person name="Glass J.I."/>
            <person name="Rusch D."/>
            <person name="Podicherti R."/>
            <person name="Tsui H.-C.T."/>
            <person name="Winkler M.E."/>
        </authorList>
    </citation>
    <scope>NUCLEOTIDE SEQUENCE</scope>
</reference>
<evidence type="ECO:0000313" key="1">
    <source>
        <dbReference type="EMBL" id="SVA24257.1"/>
    </source>
</evidence>